<name>A0A699JP04_TANCI</name>
<keyword evidence="4 5" id="KW-0472">Membrane</keyword>
<gene>
    <name evidence="7" type="ORF">Tci_616497</name>
</gene>
<dbReference type="Gene3D" id="1.20.1560.10">
    <property type="entry name" value="ABC transporter type 1, transmembrane domain"/>
    <property type="match status" value="1"/>
</dbReference>
<dbReference type="Pfam" id="PF00664">
    <property type="entry name" value="ABC_membrane"/>
    <property type="match status" value="1"/>
</dbReference>
<dbReference type="InterPro" id="IPR036640">
    <property type="entry name" value="ABC1_TM_sf"/>
</dbReference>
<dbReference type="AlphaFoldDB" id="A0A699JP04"/>
<protein>
    <submittedName>
        <fullName evidence="7">ABC transporter B family member 21-like</fullName>
    </submittedName>
</protein>
<keyword evidence="2 5" id="KW-0812">Transmembrane</keyword>
<dbReference type="InterPro" id="IPR039421">
    <property type="entry name" value="Type_1_exporter"/>
</dbReference>
<dbReference type="EMBL" id="BKCJ010425300">
    <property type="protein sequence ID" value="GFA44525.1"/>
    <property type="molecule type" value="Genomic_DNA"/>
</dbReference>
<keyword evidence="3 5" id="KW-1133">Transmembrane helix</keyword>
<feature type="transmembrane region" description="Helical" evidence="5">
    <location>
        <begin position="47"/>
        <end position="72"/>
    </location>
</feature>
<dbReference type="InterPro" id="IPR011527">
    <property type="entry name" value="ABC1_TM_dom"/>
</dbReference>
<evidence type="ECO:0000256" key="1">
    <source>
        <dbReference type="ARBA" id="ARBA00004141"/>
    </source>
</evidence>
<dbReference type="PROSITE" id="PS50929">
    <property type="entry name" value="ABC_TM1F"/>
    <property type="match status" value="1"/>
</dbReference>
<evidence type="ECO:0000256" key="5">
    <source>
        <dbReference type="SAM" id="Phobius"/>
    </source>
</evidence>
<proteinExistence type="predicted"/>
<feature type="non-terminal residue" evidence="7">
    <location>
        <position position="131"/>
    </location>
</feature>
<organism evidence="7">
    <name type="scientific">Tanacetum cinerariifolium</name>
    <name type="common">Dalmatian daisy</name>
    <name type="synonym">Chrysanthemum cinerariifolium</name>
    <dbReference type="NCBI Taxonomy" id="118510"/>
    <lineage>
        <taxon>Eukaryota</taxon>
        <taxon>Viridiplantae</taxon>
        <taxon>Streptophyta</taxon>
        <taxon>Embryophyta</taxon>
        <taxon>Tracheophyta</taxon>
        <taxon>Spermatophyta</taxon>
        <taxon>Magnoliopsida</taxon>
        <taxon>eudicotyledons</taxon>
        <taxon>Gunneridae</taxon>
        <taxon>Pentapetalae</taxon>
        <taxon>asterids</taxon>
        <taxon>campanulids</taxon>
        <taxon>Asterales</taxon>
        <taxon>Asteraceae</taxon>
        <taxon>Asteroideae</taxon>
        <taxon>Anthemideae</taxon>
        <taxon>Anthemidinae</taxon>
        <taxon>Tanacetum</taxon>
    </lineage>
</organism>
<dbReference type="GO" id="GO:0005886">
    <property type="term" value="C:plasma membrane"/>
    <property type="evidence" value="ECO:0007669"/>
    <property type="project" value="TreeGrafter"/>
</dbReference>
<evidence type="ECO:0000313" key="7">
    <source>
        <dbReference type="EMBL" id="GFA44525.1"/>
    </source>
</evidence>
<evidence type="ECO:0000256" key="4">
    <source>
        <dbReference type="ARBA" id="ARBA00023136"/>
    </source>
</evidence>
<feature type="domain" description="ABC transmembrane type-1" evidence="6">
    <location>
        <begin position="22"/>
        <end position="111"/>
    </location>
</feature>
<sequence>MNPIISSSIFQVVGVLGCFICRGEKKAVADYDNSLKDAYTSSVNEGLAAGLGLGSMLSIIYFIYALAVWYVAKMILERGYTGGTVVNVIMAALTGSATIRNASVCLSAFAAGRAAASKMFSTINRTPEIDV</sequence>
<dbReference type="PANTHER" id="PTHR24222">
    <property type="entry name" value="ABC TRANSPORTER B FAMILY"/>
    <property type="match status" value="1"/>
</dbReference>
<dbReference type="SUPFAM" id="SSF90123">
    <property type="entry name" value="ABC transporter transmembrane region"/>
    <property type="match status" value="1"/>
</dbReference>
<dbReference type="GO" id="GO:0005524">
    <property type="term" value="F:ATP binding"/>
    <property type="evidence" value="ECO:0007669"/>
    <property type="project" value="InterPro"/>
</dbReference>
<evidence type="ECO:0000259" key="6">
    <source>
        <dbReference type="PROSITE" id="PS50929"/>
    </source>
</evidence>
<reference evidence="7" key="1">
    <citation type="journal article" date="2019" name="Sci. Rep.">
        <title>Draft genome of Tanacetum cinerariifolium, the natural source of mosquito coil.</title>
        <authorList>
            <person name="Yamashiro T."/>
            <person name="Shiraishi A."/>
            <person name="Satake H."/>
            <person name="Nakayama K."/>
        </authorList>
    </citation>
    <scope>NUCLEOTIDE SEQUENCE</scope>
</reference>
<comment type="subcellular location">
    <subcellularLocation>
        <location evidence="1">Membrane</location>
        <topology evidence="1">Multi-pass membrane protein</topology>
    </subcellularLocation>
</comment>
<dbReference type="PANTHER" id="PTHR24222:SF63">
    <property type="entry name" value="ATP BINDING CASSETTE SUBFAMILY B"/>
    <property type="match status" value="1"/>
</dbReference>
<evidence type="ECO:0000256" key="3">
    <source>
        <dbReference type="ARBA" id="ARBA00022989"/>
    </source>
</evidence>
<comment type="caution">
    <text evidence="7">The sequence shown here is derived from an EMBL/GenBank/DDBJ whole genome shotgun (WGS) entry which is preliminary data.</text>
</comment>
<accession>A0A699JP04</accession>
<dbReference type="GO" id="GO:0140359">
    <property type="term" value="F:ABC-type transporter activity"/>
    <property type="evidence" value="ECO:0007669"/>
    <property type="project" value="InterPro"/>
</dbReference>
<evidence type="ECO:0000256" key="2">
    <source>
        <dbReference type="ARBA" id="ARBA00022692"/>
    </source>
</evidence>